<gene>
    <name evidence="2" type="ORF">IC614_07320</name>
</gene>
<reference evidence="2 3" key="1">
    <citation type="submission" date="2020-11" db="EMBL/GenBank/DDBJ databases">
        <title>Genome seq and assembly of Sphingosinicella sp.</title>
        <authorList>
            <person name="Chhetri G."/>
        </authorList>
    </citation>
    <scope>NUCLEOTIDE SEQUENCE [LARGE SCALE GENOMIC DNA]</scope>
    <source>
        <strain evidence="2 3">UDD2</strain>
    </source>
</reference>
<dbReference type="AlphaFoldDB" id="A0A7T2GHX8"/>
<feature type="signal peptide" evidence="1">
    <location>
        <begin position="1"/>
        <end position="21"/>
    </location>
</feature>
<keyword evidence="1" id="KW-0732">Signal</keyword>
<dbReference type="InterPro" id="IPR011033">
    <property type="entry name" value="PRC_barrel-like_sf"/>
</dbReference>
<evidence type="ECO:0000313" key="2">
    <source>
        <dbReference type="EMBL" id="QPQ54178.1"/>
    </source>
</evidence>
<dbReference type="RefSeq" id="WP_200970706.1">
    <property type="nucleotide sequence ID" value="NZ_CP065592.1"/>
</dbReference>
<dbReference type="SUPFAM" id="SSF50346">
    <property type="entry name" value="PRC-barrel domain"/>
    <property type="match status" value="1"/>
</dbReference>
<proteinExistence type="predicted"/>
<name>A0A7T2GHX8_9SPHN</name>
<keyword evidence="3" id="KW-1185">Reference proteome</keyword>
<accession>A0A7T2GHX8</accession>
<protein>
    <recommendedName>
        <fullName evidence="4">PRC-barrel domain-containing protein</fullName>
    </recommendedName>
</protein>
<evidence type="ECO:0000313" key="3">
    <source>
        <dbReference type="Proteomes" id="UP000594873"/>
    </source>
</evidence>
<evidence type="ECO:0008006" key="4">
    <source>
        <dbReference type="Google" id="ProtNLM"/>
    </source>
</evidence>
<feature type="chain" id="PRO_5032768097" description="PRC-barrel domain-containing protein" evidence="1">
    <location>
        <begin position="22"/>
        <end position="153"/>
    </location>
</feature>
<organism evidence="2 3">
    <name type="scientific">Allosphingosinicella flava</name>
    <dbReference type="NCBI Taxonomy" id="2771430"/>
    <lineage>
        <taxon>Bacteria</taxon>
        <taxon>Pseudomonadati</taxon>
        <taxon>Pseudomonadota</taxon>
        <taxon>Alphaproteobacteria</taxon>
        <taxon>Sphingomonadales</taxon>
        <taxon>Sphingomonadaceae</taxon>
        <taxon>Allosphingosinicella</taxon>
    </lineage>
</organism>
<evidence type="ECO:0000256" key="1">
    <source>
        <dbReference type="SAM" id="SignalP"/>
    </source>
</evidence>
<sequence length="153" mass="14857">MFDKKLLFVAAAFAFPAAASAQVASVGLGAGVNASTQGLTGGVTDTVNSAADTVQQTADKVMPEVSANATVEAGPVVAATATDVTAGKAVLDPKGGTVGKIESVNAEGAVVATGKSRVLLPLKSFAKNNVGLVISLTQAELDAQAAASASAGN</sequence>
<dbReference type="EMBL" id="CP065592">
    <property type="protein sequence ID" value="QPQ54178.1"/>
    <property type="molecule type" value="Genomic_DNA"/>
</dbReference>
<dbReference type="KEGG" id="sflv:IC614_07320"/>
<dbReference type="Proteomes" id="UP000594873">
    <property type="component" value="Chromosome"/>
</dbReference>